<keyword evidence="1" id="KW-0472">Membrane</keyword>
<dbReference type="Proteomes" id="UP000612362">
    <property type="component" value="Unassembled WGS sequence"/>
</dbReference>
<gene>
    <name evidence="2" type="ORF">KSX_59830</name>
</gene>
<protein>
    <submittedName>
        <fullName evidence="2">Uncharacterized protein</fullName>
    </submittedName>
</protein>
<keyword evidence="3" id="KW-1185">Reference proteome</keyword>
<comment type="caution">
    <text evidence="2">The sequence shown here is derived from an EMBL/GenBank/DDBJ whole genome shotgun (WGS) entry which is preliminary data.</text>
</comment>
<reference evidence="2" key="1">
    <citation type="submission" date="2020-10" db="EMBL/GenBank/DDBJ databases">
        <title>Taxonomic study of unclassified bacteria belonging to the class Ktedonobacteria.</title>
        <authorList>
            <person name="Yabe S."/>
            <person name="Wang C.M."/>
            <person name="Zheng Y."/>
            <person name="Sakai Y."/>
            <person name="Cavaletti L."/>
            <person name="Monciardini P."/>
            <person name="Donadio S."/>
        </authorList>
    </citation>
    <scope>NUCLEOTIDE SEQUENCE</scope>
    <source>
        <strain evidence="2">SOSP1-1</strain>
    </source>
</reference>
<accession>A0A8J3I6L6</accession>
<dbReference type="RefSeq" id="WP_220197054.1">
    <property type="nucleotide sequence ID" value="NZ_BNJF01000003.1"/>
</dbReference>
<dbReference type="AlphaFoldDB" id="A0A8J3I6L6"/>
<keyword evidence="1" id="KW-1133">Transmembrane helix</keyword>
<evidence type="ECO:0000256" key="1">
    <source>
        <dbReference type="SAM" id="Phobius"/>
    </source>
</evidence>
<evidence type="ECO:0000313" key="3">
    <source>
        <dbReference type="Proteomes" id="UP000612362"/>
    </source>
</evidence>
<evidence type="ECO:0000313" key="2">
    <source>
        <dbReference type="EMBL" id="GHO47820.1"/>
    </source>
</evidence>
<proteinExistence type="predicted"/>
<dbReference type="EMBL" id="BNJF01000003">
    <property type="protein sequence ID" value="GHO47820.1"/>
    <property type="molecule type" value="Genomic_DNA"/>
</dbReference>
<sequence>MMEPKRTDSLGFAQVLRSEWTAFCQVRGWVIAMVVAALVTVLLGLATTGFMNCEGPNGRACPLSRLDQAVKQ</sequence>
<organism evidence="2 3">
    <name type="scientific">Ktedonospora formicarum</name>
    <dbReference type="NCBI Taxonomy" id="2778364"/>
    <lineage>
        <taxon>Bacteria</taxon>
        <taxon>Bacillati</taxon>
        <taxon>Chloroflexota</taxon>
        <taxon>Ktedonobacteria</taxon>
        <taxon>Ktedonobacterales</taxon>
        <taxon>Ktedonobacteraceae</taxon>
        <taxon>Ktedonospora</taxon>
    </lineage>
</organism>
<name>A0A8J3I6L6_9CHLR</name>
<feature type="transmembrane region" description="Helical" evidence="1">
    <location>
        <begin position="29"/>
        <end position="50"/>
    </location>
</feature>
<keyword evidence="1" id="KW-0812">Transmembrane</keyword>